<gene>
    <name evidence="2" type="ORF">ACLFYP115_01869</name>
</gene>
<dbReference type="GO" id="GO:0016740">
    <property type="term" value="F:transferase activity"/>
    <property type="evidence" value="ECO:0007669"/>
    <property type="project" value="UniProtKB-KW"/>
</dbReference>
<sequence>MEKANVSIFELCGSNYEIGYQLGKIAMNCPQFAEMQKCPPGAYTEKQAAQMTEMFDCYCPGLNEELQGFAEAIKTTRLQMLYYAMTYLTPGCSLLAVLPKLTANGHVMAARNYEFSHKMEDFSFCKTKVTGKYAHMGGSMMQFGRGEGINECGLMVAQTSCGMPVGNMEVMRRPAVTGLQFWAVIRSLLENCKNVEEALQTLEDMPIAYNINLILADKGGNAALFETLDGVKAFRKIDDTTEQQYLHSTNHAHLQEIINLEPMAMKHSVCRYNYIENFVNQSHGINTRDLKTLLLSKYPEGLCCNWYDNFFGTIKSMVFDVTLGTVEICWGGLEKNGWKTYSLVNDIKAENFTVDIKTSNSQFEDGAFVKI</sequence>
<dbReference type="InterPro" id="IPR047801">
    <property type="entry name" value="Peptidase_C45"/>
</dbReference>
<dbReference type="Pfam" id="PF03417">
    <property type="entry name" value="AAT"/>
    <property type="match status" value="1"/>
</dbReference>
<accession>A0A6N2UGT8</accession>
<name>A0A6N2UGT8_9FIRM</name>
<protein>
    <submittedName>
        <fullName evidence="2">Acyl-coenzyme A:6-aminopenicillanic acid acyl-transferase</fullName>
    </submittedName>
</protein>
<keyword evidence="2" id="KW-0808">Transferase</keyword>
<reference evidence="2" key="1">
    <citation type="submission" date="2019-11" db="EMBL/GenBank/DDBJ databases">
        <authorList>
            <person name="Feng L."/>
        </authorList>
    </citation>
    <scope>NUCLEOTIDE SEQUENCE</scope>
    <source>
        <strain evidence="2">AcaccaeLFYP115</strain>
    </source>
</reference>
<evidence type="ECO:0000313" key="2">
    <source>
        <dbReference type="EMBL" id="VYT16809.1"/>
    </source>
</evidence>
<dbReference type="AlphaFoldDB" id="A0A6N2UGT8"/>
<dbReference type="PANTHER" id="PTHR34180:SF1">
    <property type="entry name" value="BETA-ALANYL-DOPAMINE_CARCININE HYDROLASE"/>
    <property type="match status" value="1"/>
</dbReference>
<proteinExistence type="predicted"/>
<feature type="domain" description="Peptidase C45 hydrolase" evidence="1">
    <location>
        <begin position="104"/>
        <end position="332"/>
    </location>
</feature>
<dbReference type="PANTHER" id="PTHR34180">
    <property type="entry name" value="PEPTIDASE C45"/>
    <property type="match status" value="1"/>
</dbReference>
<dbReference type="Gene3D" id="3.60.60.10">
    <property type="entry name" value="Penicillin V Acylase, Chain A"/>
    <property type="match status" value="1"/>
</dbReference>
<dbReference type="SUPFAM" id="SSF56235">
    <property type="entry name" value="N-terminal nucleophile aminohydrolases (Ntn hydrolases)"/>
    <property type="match status" value="1"/>
</dbReference>
<dbReference type="EMBL" id="CACRSQ010000006">
    <property type="protein sequence ID" value="VYT16809.1"/>
    <property type="molecule type" value="Genomic_DNA"/>
</dbReference>
<dbReference type="NCBIfam" id="NF040521">
    <property type="entry name" value="C45_proenzyme"/>
    <property type="match status" value="1"/>
</dbReference>
<dbReference type="InterPro" id="IPR005079">
    <property type="entry name" value="Peptidase_C45_hydrolase"/>
</dbReference>
<evidence type="ECO:0000259" key="1">
    <source>
        <dbReference type="Pfam" id="PF03417"/>
    </source>
</evidence>
<dbReference type="InterPro" id="IPR029055">
    <property type="entry name" value="Ntn_hydrolases_N"/>
</dbReference>
<dbReference type="RefSeq" id="WP_156340580.1">
    <property type="nucleotide sequence ID" value="NZ_CACRSQ010000006.1"/>
</dbReference>
<dbReference type="InterPro" id="IPR047794">
    <property type="entry name" value="C45_proenzyme-like"/>
</dbReference>
<organism evidence="2">
    <name type="scientific">Anaerostipes caccae</name>
    <dbReference type="NCBI Taxonomy" id="105841"/>
    <lineage>
        <taxon>Bacteria</taxon>
        <taxon>Bacillati</taxon>
        <taxon>Bacillota</taxon>
        <taxon>Clostridia</taxon>
        <taxon>Lachnospirales</taxon>
        <taxon>Lachnospiraceae</taxon>
        <taxon>Anaerostipes</taxon>
    </lineage>
</organism>